<dbReference type="KEGG" id="dcm:NIES806_23000"/>
<keyword evidence="2" id="KW-1185">Reference proteome</keyword>
<evidence type="ECO:0000313" key="1">
    <source>
        <dbReference type="EMBL" id="BAZ86093.1"/>
    </source>
</evidence>
<dbReference type="Gene3D" id="1.10.490.110">
    <property type="entry name" value="Uncharacterized conserved protein DUF2267"/>
    <property type="match status" value="1"/>
</dbReference>
<protein>
    <recommendedName>
        <fullName evidence="3">DUF2267 domain-containing protein</fullName>
    </recommendedName>
</protein>
<dbReference type="InterPro" id="IPR018727">
    <property type="entry name" value="DUF2267"/>
</dbReference>
<dbReference type="Pfam" id="PF10025">
    <property type="entry name" value="DUF2267"/>
    <property type="match status" value="1"/>
</dbReference>
<evidence type="ECO:0000313" key="2">
    <source>
        <dbReference type="Proteomes" id="UP000218702"/>
    </source>
</evidence>
<gene>
    <name evidence="1" type="ORF">NIES806_23000</name>
</gene>
<organism evidence="1 2">
    <name type="scientific">Dolichospermum compactum NIES-806</name>
    <dbReference type="NCBI Taxonomy" id="1973481"/>
    <lineage>
        <taxon>Bacteria</taxon>
        <taxon>Bacillati</taxon>
        <taxon>Cyanobacteriota</taxon>
        <taxon>Cyanophyceae</taxon>
        <taxon>Nostocales</taxon>
        <taxon>Aphanizomenonaceae</taxon>
        <taxon>Dolichospermum</taxon>
        <taxon>Dolichospermum compactum</taxon>
    </lineage>
</organism>
<evidence type="ECO:0008006" key="3">
    <source>
        <dbReference type="Google" id="ProtNLM"/>
    </source>
</evidence>
<dbReference type="EMBL" id="AP018316">
    <property type="protein sequence ID" value="BAZ86093.1"/>
    <property type="molecule type" value="Genomic_DNA"/>
</dbReference>
<reference evidence="1 2" key="1">
    <citation type="submission" date="2017-06" db="EMBL/GenBank/DDBJ databases">
        <title>Genome sequencing of cyanobaciteial culture collection at National Institute for Environmental Studies (NIES).</title>
        <authorList>
            <person name="Hirose Y."/>
            <person name="Shimura Y."/>
            <person name="Fujisawa T."/>
            <person name="Nakamura Y."/>
            <person name="Kawachi M."/>
        </authorList>
    </citation>
    <scope>NUCLEOTIDE SEQUENCE [LARGE SCALE GENOMIC DNA]</scope>
    <source>
        <strain evidence="1 2">NIES-806</strain>
    </source>
</reference>
<dbReference type="InterPro" id="IPR038282">
    <property type="entry name" value="DUF2267_sf"/>
</dbReference>
<proteinExistence type="predicted"/>
<name>A0A1Z4V3U0_9CYAN</name>
<accession>A0A1Z4V3U0</accession>
<sequence>MANATLRYQTTSKVNLLFSKLGYSGFRILTHNYFVIDLNTGDKKMEYTEFITHVQSLAQSEFREEAEVATRATLETIKKIIPSGEREELAAQIPQELREYLYGGETEPIQSLNLQEFIECISDKEQVEPTIAAIHVRAVFAVVQLAVSPENFRKFYNYFSHDYEELFTISLA</sequence>
<dbReference type="Proteomes" id="UP000218702">
    <property type="component" value="Chromosome"/>
</dbReference>
<dbReference type="AlphaFoldDB" id="A0A1Z4V3U0"/>